<evidence type="ECO:0000256" key="7">
    <source>
        <dbReference type="HAMAP-Rule" id="MF_00203"/>
    </source>
</evidence>
<dbReference type="SMART" id="SM00278">
    <property type="entry name" value="HhH1"/>
    <property type="match status" value="2"/>
</dbReference>
<feature type="region of interest" description="Disordered" evidence="8">
    <location>
        <begin position="1"/>
        <end position="43"/>
    </location>
</feature>
<comment type="subcellular location">
    <subcellularLocation>
        <location evidence="7">Cytoplasm</location>
    </subcellularLocation>
</comment>
<organism evidence="12 13">
    <name type="scientific">Neomoorella humiferrea</name>
    <dbReference type="NCBI Taxonomy" id="676965"/>
    <lineage>
        <taxon>Bacteria</taxon>
        <taxon>Bacillati</taxon>
        <taxon>Bacillota</taxon>
        <taxon>Clostridia</taxon>
        <taxon>Neomoorellales</taxon>
        <taxon>Neomoorellaceae</taxon>
        <taxon>Neomoorella</taxon>
    </lineage>
</organism>
<comment type="subunit">
    <text evidence="7">Interacts with UvrB in an incision complex.</text>
</comment>
<dbReference type="Gene3D" id="4.10.860.10">
    <property type="entry name" value="UVR domain"/>
    <property type="match status" value="1"/>
</dbReference>
<dbReference type="NCBIfam" id="NF001824">
    <property type="entry name" value="PRK00558.1-5"/>
    <property type="match status" value="1"/>
</dbReference>
<keyword evidence="5 7" id="KW-0234">DNA repair</keyword>
<comment type="similarity">
    <text evidence="7">Belongs to the UvrC family.</text>
</comment>
<evidence type="ECO:0000259" key="10">
    <source>
        <dbReference type="PROSITE" id="PS50164"/>
    </source>
</evidence>
<dbReference type="PANTHER" id="PTHR30562">
    <property type="entry name" value="UVRC/OXIDOREDUCTASE"/>
    <property type="match status" value="1"/>
</dbReference>
<keyword evidence="3 7" id="KW-0228">DNA excision</keyword>
<dbReference type="InterPro" id="IPR038476">
    <property type="entry name" value="UvrC_RNase_H_dom_sf"/>
</dbReference>
<evidence type="ECO:0000313" key="12">
    <source>
        <dbReference type="EMBL" id="PRR76234.1"/>
    </source>
</evidence>
<dbReference type="InterPro" id="IPR000305">
    <property type="entry name" value="GIY-YIG_endonuc"/>
</dbReference>
<evidence type="ECO:0000256" key="8">
    <source>
        <dbReference type="SAM" id="MobiDB-lite"/>
    </source>
</evidence>
<dbReference type="PROSITE" id="PS50151">
    <property type="entry name" value="UVR"/>
    <property type="match status" value="1"/>
</dbReference>
<sequence length="657" mass="73863">MGASDFGRMAKRPQAVSKSEGGAEDSEAFGASRNRSPPERRDTMDLEEKLARLPDHPGVYIMRDAQGEIIYVGKAASLKKRVRSYFRGQHPPRTQVMVEKIADIEYILTDNEVEALILECNLIKEHRPRYNVSLKDDKSYPYIKITLQEQFPRLQITRSLVRDGSRYFGPYTNVGALRETLKILRSLFPVRTCRETPLQFRSRPCLNAHINRCLAPCSGRVNQEVYRQAVDNIILFLEGKHTALIKELKEQMTAAAERLEFEKAARLRDQLRAVEEVCARQKITAAGGDEDADAVAFAREGEAALGLIFFSRNGKVIGRDHFFLTGTEGLSRGEVMAALLKEYYSRGVEIPPQILLHDEPEDAETIASWLGRLRGGRVELKVPKRGSKLKLLQLVHENAVNLLQEHLLARQRQEEGGKAALMELQQALGLPRLPRRMEAYDISNFQGSSAVGAMAVFVDGRPLTSAYRRFQIKTVKAPNDFASLQEVLTRRFRRAAEGDARFAELPDFVLIDGGLGQLHAAREVMAAQGVAAIPTFALAKEEELLFREGSPEPIRLPRDGRALKLLQHLRDEVHRFAITYHRQKREKSAYRSVLDDIPGVGPKRKRALLRHFGSVERISRATLEELLEVEGMNRAVAARILEGLGRKNNGENPAGSL</sequence>
<dbReference type="GO" id="GO:0009381">
    <property type="term" value="F:excinuclease ABC activity"/>
    <property type="evidence" value="ECO:0007669"/>
    <property type="project" value="UniProtKB-UniRule"/>
</dbReference>
<evidence type="ECO:0000256" key="5">
    <source>
        <dbReference type="ARBA" id="ARBA00023204"/>
    </source>
</evidence>
<evidence type="ECO:0000256" key="3">
    <source>
        <dbReference type="ARBA" id="ARBA00022769"/>
    </source>
</evidence>
<evidence type="ECO:0000259" key="11">
    <source>
        <dbReference type="PROSITE" id="PS50165"/>
    </source>
</evidence>
<comment type="caution">
    <text evidence="12">The sequence shown here is derived from an EMBL/GenBank/DDBJ whole genome shotgun (WGS) entry which is preliminary data.</text>
</comment>
<evidence type="ECO:0000256" key="2">
    <source>
        <dbReference type="ARBA" id="ARBA00022763"/>
    </source>
</evidence>
<feature type="domain" description="GIY-YIG" evidence="10">
    <location>
        <begin position="55"/>
        <end position="132"/>
    </location>
</feature>
<dbReference type="PROSITE" id="PS50165">
    <property type="entry name" value="UVRC"/>
    <property type="match status" value="1"/>
</dbReference>
<dbReference type="InterPro" id="IPR050066">
    <property type="entry name" value="UvrABC_protein_C"/>
</dbReference>
<dbReference type="SUPFAM" id="SSF46600">
    <property type="entry name" value="C-terminal UvrC-binding domain of UvrB"/>
    <property type="match status" value="1"/>
</dbReference>
<dbReference type="Gene3D" id="1.10.150.20">
    <property type="entry name" value="5' to 3' exonuclease, C-terminal subdomain"/>
    <property type="match status" value="1"/>
</dbReference>
<dbReference type="FunFam" id="3.40.1440.10:FF:000001">
    <property type="entry name" value="UvrABC system protein C"/>
    <property type="match status" value="1"/>
</dbReference>
<evidence type="ECO:0000256" key="6">
    <source>
        <dbReference type="ARBA" id="ARBA00023236"/>
    </source>
</evidence>
<comment type="function">
    <text evidence="7">The UvrABC repair system catalyzes the recognition and processing of DNA lesions. UvrC both incises the 5' and 3' sides of the lesion. The N-terminal half is responsible for the 3' incision and the C-terminal half is responsible for the 5' incision.</text>
</comment>
<dbReference type="CDD" id="cd10434">
    <property type="entry name" value="GIY-YIG_UvrC_Cho"/>
    <property type="match status" value="1"/>
</dbReference>
<dbReference type="Pfam" id="PF14520">
    <property type="entry name" value="HHH_5"/>
    <property type="match status" value="1"/>
</dbReference>
<dbReference type="SUPFAM" id="SSF82771">
    <property type="entry name" value="GIY-YIG endonuclease"/>
    <property type="match status" value="1"/>
</dbReference>
<proteinExistence type="inferred from homology"/>
<dbReference type="InterPro" id="IPR010994">
    <property type="entry name" value="RuvA_2-like"/>
</dbReference>
<dbReference type="GO" id="GO:0006289">
    <property type="term" value="P:nucleotide-excision repair"/>
    <property type="evidence" value="ECO:0007669"/>
    <property type="project" value="UniProtKB-UniRule"/>
</dbReference>
<reference evidence="12 13" key="1">
    <citation type="submission" date="2018-03" db="EMBL/GenBank/DDBJ databases">
        <title>Genome sequence of Moorella humiferrea DSM 23265.</title>
        <authorList>
            <person name="Poehlein A."/>
            <person name="Daniel R."/>
        </authorList>
    </citation>
    <scope>NUCLEOTIDE SEQUENCE [LARGE SCALE GENOMIC DNA]</scope>
    <source>
        <strain evidence="12 13">DSM 23265</strain>
    </source>
</reference>
<dbReference type="PROSITE" id="PS50164">
    <property type="entry name" value="GIY_YIG"/>
    <property type="match status" value="1"/>
</dbReference>
<dbReference type="Pfam" id="PF02151">
    <property type="entry name" value="UVR"/>
    <property type="match status" value="1"/>
</dbReference>
<dbReference type="HAMAP" id="MF_00203">
    <property type="entry name" value="UvrC"/>
    <property type="match status" value="1"/>
</dbReference>
<evidence type="ECO:0000259" key="9">
    <source>
        <dbReference type="PROSITE" id="PS50151"/>
    </source>
</evidence>
<keyword evidence="6 7" id="KW-0742">SOS response</keyword>
<dbReference type="EMBL" id="PVXM01000001">
    <property type="protein sequence ID" value="PRR76234.1"/>
    <property type="molecule type" value="Genomic_DNA"/>
</dbReference>
<dbReference type="SMART" id="SM00465">
    <property type="entry name" value="GIYc"/>
    <property type="match status" value="1"/>
</dbReference>
<protein>
    <recommendedName>
        <fullName evidence="7">UvrABC system protein C</fullName>
        <shortName evidence="7">Protein UvrC</shortName>
    </recommendedName>
    <alternativeName>
        <fullName evidence="7">Excinuclease ABC subunit C</fullName>
    </alternativeName>
</protein>
<dbReference type="GO" id="GO:0005737">
    <property type="term" value="C:cytoplasm"/>
    <property type="evidence" value="ECO:0007669"/>
    <property type="project" value="UniProtKB-SubCell"/>
</dbReference>
<keyword evidence="4 7" id="KW-0267">Excision nuclease</keyword>
<dbReference type="InterPro" id="IPR004791">
    <property type="entry name" value="UvrC"/>
</dbReference>
<dbReference type="InterPro" id="IPR035901">
    <property type="entry name" value="GIY-YIG_endonuc_sf"/>
</dbReference>
<dbReference type="Gene3D" id="3.40.1440.10">
    <property type="entry name" value="GIY-YIG endonuclease"/>
    <property type="match status" value="1"/>
</dbReference>
<feature type="domain" description="UVR" evidence="9">
    <location>
        <begin position="242"/>
        <end position="277"/>
    </location>
</feature>
<evidence type="ECO:0000313" key="13">
    <source>
        <dbReference type="Proteomes" id="UP000238415"/>
    </source>
</evidence>
<dbReference type="InterPro" id="IPR036876">
    <property type="entry name" value="UVR_dom_sf"/>
</dbReference>
<evidence type="ECO:0000256" key="4">
    <source>
        <dbReference type="ARBA" id="ARBA00022881"/>
    </source>
</evidence>
<dbReference type="PANTHER" id="PTHR30562:SF1">
    <property type="entry name" value="UVRABC SYSTEM PROTEIN C"/>
    <property type="match status" value="1"/>
</dbReference>
<dbReference type="InterPro" id="IPR001943">
    <property type="entry name" value="UVR_dom"/>
</dbReference>
<gene>
    <name evidence="7 12" type="primary">uvrC</name>
    <name evidence="12" type="ORF">MOHU_00790</name>
</gene>
<dbReference type="InterPro" id="IPR001162">
    <property type="entry name" value="UvrC_RNase_H_dom"/>
</dbReference>
<keyword evidence="2 7" id="KW-0227">DNA damage</keyword>
<dbReference type="GO" id="GO:0009380">
    <property type="term" value="C:excinuclease repair complex"/>
    <property type="evidence" value="ECO:0007669"/>
    <property type="project" value="InterPro"/>
</dbReference>
<accession>A0A2T0AZ01</accession>
<dbReference type="Proteomes" id="UP000238415">
    <property type="component" value="Unassembled WGS sequence"/>
</dbReference>
<dbReference type="SUPFAM" id="SSF47781">
    <property type="entry name" value="RuvA domain 2-like"/>
    <property type="match status" value="1"/>
</dbReference>
<feature type="domain" description="UvrC family homology region profile" evidence="11">
    <location>
        <begin position="295"/>
        <end position="525"/>
    </location>
</feature>
<dbReference type="Pfam" id="PF01541">
    <property type="entry name" value="GIY-YIG"/>
    <property type="match status" value="1"/>
</dbReference>
<keyword evidence="1 7" id="KW-0963">Cytoplasm</keyword>
<dbReference type="InterPro" id="IPR047296">
    <property type="entry name" value="GIY-YIG_UvrC_Cho"/>
</dbReference>
<dbReference type="GO" id="GO:0009432">
    <property type="term" value="P:SOS response"/>
    <property type="evidence" value="ECO:0007669"/>
    <property type="project" value="UniProtKB-UniRule"/>
</dbReference>
<dbReference type="GO" id="GO:0003677">
    <property type="term" value="F:DNA binding"/>
    <property type="evidence" value="ECO:0007669"/>
    <property type="project" value="UniProtKB-UniRule"/>
</dbReference>
<dbReference type="InterPro" id="IPR003583">
    <property type="entry name" value="Hlx-hairpin-Hlx_DNA-bd_motif"/>
</dbReference>
<name>A0A2T0AZ01_9FIRM</name>
<evidence type="ECO:0000256" key="1">
    <source>
        <dbReference type="ARBA" id="ARBA00022490"/>
    </source>
</evidence>
<dbReference type="NCBIfam" id="TIGR00194">
    <property type="entry name" value="uvrC"/>
    <property type="match status" value="1"/>
</dbReference>
<dbReference type="Gene3D" id="3.30.420.340">
    <property type="entry name" value="UvrC, RNAse H endonuclease domain"/>
    <property type="match status" value="1"/>
</dbReference>
<dbReference type="AlphaFoldDB" id="A0A2T0AZ01"/>
<keyword evidence="13" id="KW-1185">Reference proteome</keyword>
<dbReference type="Pfam" id="PF08459">
    <property type="entry name" value="UvrC_RNaseH_dom"/>
    <property type="match status" value="1"/>
</dbReference>
<dbReference type="Pfam" id="PF22920">
    <property type="entry name" value="UvrC_RNaseH"/>
    <property type="match status" value="1"/>
</dbReference>